<sequence>MKLTLCIRRLNKQTFDFYVNEHNQMFMTQQQIADVLGYSSKKSVRTILHRHKFLDDLYYAHYIDIEAGNGQVFPTKALNKYGLYELSLLSTRPEAESFRKFLRDQEEFK</sequence>
<keyword evidence="2" id="KW-0614">Plasmid</keyword>
<geneLocation type="plasmid" evidence="2 3">
    <name>unnamed1</name>
</geneLocation>
<evidence type="ECO:0000259" key="1">
    <source>
        <dbReference type="SMART" id="SM01040"/>
    </source>
</evidence>
<feature type="domain" description="Bro-N" evidence="1">
    <location>
        <begin position="14"/>
        <end position="103"/>
    </location>
</feature>
<evidence type="ECO:0000313" key="3">
    <source>
        <dbReference type="Proteomes" id="UP001197974"/>
    </source>
</evidence>
<dbReference type="InterPro" id="IPR003497">
    <property type="entry name" value="BRO_N_domain"/>
</dbReference>
<keyword evidence="3" id="KW-1185">Reference proteome</keyword>
<dbReference type="EMBL" id="CP129014">
    <property type="protein sequence ID" value="WLR44425.1"/>
    <property type="molecule type" value="Genomic_DNA"/>
</dbReference>
<dbReference type="Proteomes" id="UP001197974">
    <property type="component" value="Plasmid unnamed1"/>
</dbReference>
<protein>
    <submittedName>
        <fullName evidence="2">Bro-N domain-containing protein</fullName>
    </submittedName>
</protein>
<dbReference type="Pfam" id="PF02498">
    <property type="entry name" value="Bro-N"/>
    <property type="match status" value="1"/>
</dbReference>
<proteinExistence type="predicted"/>
<dbReference type="SMART" id="SM01040">
    <property type="entry name" value="Bro-N"/>
    <property type="match status" value="1"/>
</dbReference>
<organism evidence="2 3">
    <name type="scientific">Bacillus carboniphilus</name>
    <dbReference type="NCBI Taxonomy" id="86663"/>
    <lineage>
        <taxon>Bacteria</taxon>
        <taxon>Bacillati</taxon>
        <taxon>Bacillota</taxon>
        <taxon>Bacilli</taxon>
        <taxon>Bacillales</taxon>
        <taxon>Bacillaceae</taxon>
        <taxon>Bacillus</taxon>
    </lineage>
</organism>
<name>A0ABY9JYJ5_9BACI</name>
<reference evidence="2 3" key="1">
    <citation type="submission" date="2023-06" db="EMBL/GenBank/DDBJ databases">
        <title>Five Gram-positive bacteria isolated from mangrove sediments in Shenzhen, Guangdong, China.</title>
        <authorList>
            <person name="Yu S."/>
            <person name="Zheng W."/>
            <person name="Huang Y."/>
        </authorList>
    </citation>
    <scope>NUCLEOTIDE SEQUENCE [LARGE SCALE GENOMIC DNA]</scope>
    <source>
        <strain evidence="2 3">SaN35-3</strain>
        <plasmid evidence="2 3">unnamed1</plasmid>
    </source>
</reference>
<evidence type="ECO:0000313" key="2">
    <source>
        <dbReference type="EMBL" id="WLR44425.1"/>
    </source>
</evidence>
<gene>
    <name evidence="2" type="ORF">LC087_19145</name>
</gene>
<dbReference type="RefSeq" id="WP_226540707.1">
    <property type="nucleotide sequence ID" value="NZ_CP129014.1"/>
</dbReference>
<accession>A0ABY9JYJ5</accession>